<proteinExistence type="predicted"/>
<dbReference type="PRINTS" id="PR00344">
    <property type="entry name" value="BCTRLSENSOR"/>
</dbReference>
<evidence type="ECO:0000313" key="7">
    <source>
        <dbReference type="Proteomes" id="UP000321533"/>
    </source>
</evidence>
<feature type="transmembrane region" description="Helical" evidence="4">
    <location>
        <begin position="298"/>
        <end position="318"/>
    </location>
</feature>
<feature type="transmembrane region" description="Helical" evidence="4">
    <location>
        <begin position="387"/>
        <end position="405"/>
    </location>
</feature>
<dbReference type="SUPFAM" id="SSF55874">
    <property type="entry name" value="ATPase domain of HSP90 chaperone/DNA topoisomerase II/histidine kinase"/>
    <property type="match status" value="1"/>
</dbReference>
<dbReference type="InterPro" id="IPR036890">
    <property type="entry name" value="HATPase_C_sf"/>
</dbReference>
<dbReference type="InterPro" id="IPR005467">
    <property type="entry name" value="His_kinase_dom"/>
</dbReference>
<dbReference type="Gene3D" id="2.60.40.2380">
    <property type="match status" value="1"/>
</dbReference>
<reference evidence="6 7" key="1">
    <citation type="journal article" date="2016" name="Int. J. Syst. Evol. Microbiol.">
        <title>Panacibacter ginsenosidivorans gen. nov., sp. nov., with ginsenoside converting activity isolated from soil of a ginseng field.</title>
        <authorList>
            <person name="Siddiqi M.Z."/>
            <person name="Muhammad Shafi S."/>
            <person name="Choi K.D."/>
            <person name="Im W.T."/>
        </authorList>
    </citation>
    <scope>NUCLEOTIDE SEQUENCE [LARGE SCALE GENOMIC DNA]</scope>
    <source>
        <strain evidence="6 7">Gsoil1550</strain>
    </source>
</reference>
<keyword evidence="4" id="KW-0812">Transmembrane</keyword>
<dbReference type="Proteomes" id="UP000321533">
    <property type="component" value="Chromosome"/>
</dbReference>
<dbReference type="SUPFAM" id="SSF47384">
    <property type="entry name" value="Homodimeric domain of signal transducing histidine kinase"/>
    <property type="match status" value="1"/>
</dbReference>
<evidence type="ECO:0000256" key="3">
    <source>
        <dbReference type="ARBA" id="ARBA00022553"/>
    </source>
</evidence>
<dbReference type="Gene3D" id="3.30.565.10">
    <property type="entry name" value="Histidine kinase-like ATPase, C-terminal domain"/>
    <property type="match status" value="1"/>
</dbReference>
<keyword evidence="3" id="KW-0597">Phosphoprotein</keyword>
<gene>
    <name evidence="6" type="ORF">FRZ67_06850</name>
</gene>
<feature type="transmembrane region" description="Helical" evidence="4">
    <location>
        <begin position="233"/>
        <end position="256"/>
    </location>
</feature>
<dbReference type="KEGG" id="pgin:FRZ67_06850"/>
<dbReference type="SMART" id="SM00388">
    <property type="entry name" value="HisKA"/>
    <property type="match status" value="1"/>
</dbReference>
<dbReference type="EMBL" id="CP042435">
    <property type="protein sequence ID" value="QEC67026.1"/>
    <property type="molecule type" value="Genomic_DNA"/>
</dbReference>
<dbReference type="SMART" id="SM00387">
    <property type="entry name" value="HATPase_c"/>
    <property type="match status" value="1"/>
</dbReference>
<organism evidence="6 7">
    <name type="scientific">Panacibacter ginsenosidivorans</name>
    <dbReference type="NCBI Taxonomy" id="1813871"/>
    <lineage>
        <taxon>Bacteria</taxon>
        <taxon>Pseudomonadati</taxon>
        <taxon>Bacteroidota</taxon>
        <taxon>Chitinophagia</taxon>
        <taxon>Chitinophagales</taxon>
        <taxon>Chitinophagaceae</taxon>
        <taxon>Panacibacter</taxon>
    </lineage>
</organism>
<sequence>MPLPLKTIQFFLMNEIRSITKTLKVVLITFAFINCSLYSYAFNKNKIFVATTASNSTPIGKYLYLLVDKESRFNESNITNDDTAFKLQKKDIPKMDVKDGTSWLNFSVLNATQHQDLFLDIQYSNISEISLYRKIDNKLVLIQRAGNSIKPELQAQKRAFAFRLRLPPSDTGIYYLKIKSYHPLFLPMFIKDTTSLDESINSGNLIFGLYFGIILSLLLYNIFLLISTKDLSYLFYVIYLFFLGFAQVTVSGYGYTYFWPSHPDVNRYMLLLTSCTAGITGILFAIFFLRIAYYYKTFVFLFSIVIFLFFVAIIATISGNNQLGYKVIDYAQLAGGVLLILISFLIGRKGYKPAYFYLIAWTAFLAGVIVISLRNIGIVPYTTFSTYVLYLGSAIEAIFLSTALADRINSLRKEKQESQVYALKISRENETLIKEQNVVLEQKVTERTNELVSTNMQLNHTLAELKDAQTQLVEAEKMASLGQLTAGIAHEINNPINFVKSNIKPLNLDIDDVFEVVAMYRKLHNANKEIIPSLLQEVDRKQEEIDMEFVKKEIRQLIKGIEEGAERTAEIVRGLRTFSRLDEGELKVANVHEGLNSTLVLLRNSMPGYLRVEKQFNAKGDIECFPGKLNQVFMNIINNAIQAIDEKQVKQEQEWILISTVDVPGNKMQVRIKDSGIGMNEQVKHKIFEPFFTTKSVGVGTGLGMAIVFKIIEEHHGKIEVESEPGKGAEFILTLPYIHPVT</sequence>
<dbReference type="AlphaFoldDB" id="A0A5B8V8J0"/>
<accession>A0A5B8V8J0</accession>
<evidence type="ECO:0000259" key="5">
    <source>
        <dbReference type="PROSITE" id="PS50109"/>
    </source>
</evidence>
<dbReference type="PROSITE" id="PS50109">
    <property type="entry name" value="HIS_KIN"/>
    <property type="match status" value="1"/>
</dbReference>
<dbReference type="EC" id="2.7.13.3" evidence="2"/>
<comment type="catalytic activity">
    <reaction evidence="1">
        <text>ATP + protein L-histidine = ADP + protein N-phospho-L-histidine.</text>
        <dbReference type="EC" id="2.7.13.3"/>
    </reaction>
</comment>
<dbReference type="Gene3D" id="1.10.287.130">
    <property type="match status" value="1"/>
</dbReference>
<dbReference type="PANTHER" id="PTHR43065">
    <property type="entry name" value="SENSOR HISTIDINE KINASE"/>
    <property type="match status" value="1"/>
</dbReference>
<dbReference type="InterPro" id="IPR011622">
    <property type="entry name" value="7TMR_DISM_rcpt_extracell_dom2"/>
</dbReference>
<evidence type="ECO:0000256" key="2">
    <source>
        <dbReference type="ARBA" id="ARBA00012438"/>
    </source>
</evidence>
<keyword evidence="7" id="KW-1185">Reference proteome</keyword>
<protein>
    <recommendedName>
        <fullName evidence="2">histidine kinase</fullName>
        <ecNumber evidence="2">2.7.13.3</ecNumber>
    </recommendedName>
</protein>
<name>A0A5B8V8J0_9BACT</name>
<dbReference type="InterPro" id="IPR004358">
    <property type="entry name" value="Sig_transdc_His_kin-like_C"/>
</dbReference>
<evidence type="ECO:0000256" key="4">
    <source>
        <dbReference type="SAM" id="Phobius"/>
    </source>
</evidence>
<dbReference type="PANTHER" id="PTHR43065:SF50">
    <property type="entry name" value="HISTIDINE KINASE"/>
    <property type="match status" value="1"/>
</dbReference>
<feature type="transmembrane region" description="Helical" evidence="4">
    <location>
        <begin position="354"/>
        <end position="375"/>
    </location>
</feature>
<feature type="domain" description="Histidine kinase" evidence="5">
    <location>
        <begin position="487"/>
        <end position="739"/>
    </location>
</feature>
<dbReference type="Pfam" id="PF07695">
    <property type="entry name" value="7TMR-DISM_7TM"/>
    <property type="match status" value="1"/>
</dbReference>
<dbReference type="InterPro" id="IPR003594">
    <property type="entry name" value="HATPase_dom"/>
</dbReference>
<feature type="transmembrane region" description="Helical" evidence="4">
    <location>
        <begin position="205"/>
        <end position="226"/>
    </location>
</feature>
<dbReference type="InterPro" id="IPR036097">
    <property type="entry name" value="HisK_dim/P_sf"/>
</dbReference>
<dbReference type="InterPro" id="IPR011623">
    <property type="entry name" value="7TMR_DISM_rcpt_extracell_dom1"/>
</dbReference>
<feature type="transmembrane region" description="Helical" evidence="4">
    <location>
        <begin position="330"/>
        <end position="347"/>
    </location>
</feature>
<keyword evidence="4" id="KW-0472">Membrane</keyword>
<feature type="transmembrane region" description="Helical" evidence="4">
    <location>
        <begin position="268"/>
        <end position="291"/>
    </location>
</feature>
<dbReference type="GO" id="GO:0000155">
    <property type="term" value="F:phosphorelay sensor kinase activity"/>
    <property type="evidence" value="ECO:0007669"/>
    <property type="project" value="InterPro"/>
</dbReference>
<keyword evidence="4" id="KW-1133">Transmembrane helix</keyword>
<evidence type="ECO:0000313" key="6">
    <source>
        <dbReference type="EMBL" id="QEC67026.1"/>
    </source>
</evidence>
<dbReference type="Pfam" id="PF02518">
    <property type="entry name" value="HATPase_c"/>
    <property type="match status" value="1"/>
</dbReference>
<dbReference type="Pfam" id="PF07696">
    <property type="entry name" value="7TMR-DISMED2"/>
    <property type="match status" value="1"/>
</dbReference>
<evidence type="ECO:0000256" key="1">
    <source>
        <dbReference type="ARBA" id="ARBA00000085"/>
    </source>
</evidence>
<dbReference type="CDD" id="cd00082">
    <property type="entry name" value="HisKA"/>
    <property type="match status" value="1"/>
</dbReference>
<dbReference type="InterPro" id="IPR003661">
    <property type="entry name" value="HisK_dim/P_dom"/>
</dbReference>